<dbReference type="Proteomes" id="UP000018209">
    <property type="component" value="Unassembled WGS sequence"/>
</dbReference>
<dbReference type="InterPro" id="IPR009057">
    <property type="entry name" value="Homeodomain-like_sf"/>
</dbReference>
<comment type="caution">
    <text evidence="7">The sequence shown here is derived from an EMBL/GenBank/DDBJ whole genome shotgun (WGS) entry which is preliminary data.</text>
</comment>
<name>A0ABQ0J2T2_GLUTH</name>
<dbReference type="InterPro" id="IPR006118">
    <property type="entry name" value="Recombinase_CS"/>
</dbReference>
<evidence type="ECO:0000256" key="5">
    <source>
        <dbReference type="PROSITE-ProRule" id="PRU10137"/>
    </source>
</evidence>
<dbReference type="PROSITE" id="PS00398">
    <property type="entry name" value="RECOMBINASES_2"/>
    <property type="match status" value="1"/>
</dbReference>
<dbReference type="CDD" id="cd03768">
    <property type="entry name" value="SR_ResInv"/>
    <property type="match status" value="1"/>
</dbReference>
<evidence type="ECO:0000259" key="6">
    <source>
        <dbReference type="PROSITE" id="PS51736"/>
    </source>
</evidence>
<keyword evidence="4" id="KW-0233">DNA recombination</keyword>
<dbReference type="InterPro" id="IPR050639">
    <property type="entry name" value="SSR_resolvase"/>
</dbReference>
<dbReference type="InterPro" id="IPR036162">
    <property type="entry name" value="Resolvase-like_N_sf"/>
</dbReference>
<dbReference type="PANTHER" id="PTHR30461:SF2">
    <property type="entry name" value="SERINE RECOMBINASE PINE-RELATED"/>
    <property type="match status" value="1"/>
</dbReference>
<dbReference type="PROSITE" id="PS00397">
    <property type="entry name" value="RECOMBINASES_1"/>
    <property type="match status" value="1"/>
</dbReference>
<keyword evidence="8" id="KW-1185">Reference proteome</keyword>
<evidence type="ECO:0000313" key="7">
    <source>
        <dbReference type="EMBL" id="GAD28338.1"/>
    </source>
</evidence>
<dbReference type="Pfam" id="PF00239">
    <property type="entry name" value="Resolvase"/>
    <property type="match status" value="1"/>
</dbReference>
<evidence type="ECO:0000256" key="2">
    <source>
        <dbReference type="ARBA" id="ARBA00022908"/>
    </source>
</evidence>
<dbReference type="Gene3D" id="1.10.10.60">
    <property type="entry name" value="Homeodomain-like"/>
    <property type="match status" value="1"/>
</dbReference>
<comment type="similarity">
    <text evidence="1">Belongs to the site-specific recombinase resolvase family.</text>
</comment>
<keyword evidence="2" id="KW-0229">DNA integration</keyword>
<dbReference type="SUPFAM" id="SSF53041">
    <property type="entry name" value="Resolvase-like"/>
    <property type="match status" value="1"/>
</dbReference>
<dbReference type="PANTHER" id="PTHR30461">
    <property type="entry name" value="DNA-INVERTASE FROM LAMBDOID PROPHAGE"/>
    <property type="match status" value="1"/>
</dbReference>
<evidence type="ECO:0000256" key="3">
    <source>
        <dbReference type="ARBA" id="ARBA00023125"/>
    </source>
</evidence>
<evidence type="ECO:0000256" key="1">
    <source>
        <dbReference type="ARBA" id="ARBA00009913"/>
    </source>
</evidence>
<dbReference type="SMART" id="SM00857">
    <property type="entry name" value="Resolvase"/>
    <property type="match status" value="1"/>
</dbReference>
<proteinExistence type="inferred from homology"/>
<dbReference type="SUPFAM" id="SSF46689">
    <property type="entry name" value="Homeodomain-like"/>
    <property type="match status" value="1"/>
</dbReference>
<feature type="domain" description="Resolvase/invertase-type recombinase catalytic" evidence="6">
    <location>
        <begin position="49"/>
        <end position="184"/>
    </location>
</feature>
<accession>A0ABQ0J2T2</accession>
<organism evidence="7 8">
    <name type="scientific">Gluconobacter thailandicus NBRC 3257</name>
    <dbReference type="NCBI Taxonomy" id="1381097"/>
    <lineage>
        <taxon>Bacteria</taxon>
        <taxon>Pseudomonadati</taxon>
        <taxon>Pseudomonadota</taxon>
        <taxon>Alphaproteobacteria</taxon>
        <taxon>Acetobacterales</taxon>
        <taxon>Acetobacteraceae</taxon>
        <taxon>Gluconobacter</taxon>
    </lineage>
</organism>
<dbReference type="InterPro" id="IPR006119">
    <property type="entry name" value="Resolv_N"/>
</dbReference>
<evidence type="ECO:0000313" key="8">
    <source>
        <dbReference type="Proteomes" id="UP000018209"/>
    </source>
</evidence>
<protein>
    <submittedName>
        <fullName evidence="7">DNA resolvase</fullName>
    </submittedName>
</protein>
<dbReference type="PROSITE" id="PS51736">
    <property type="entry name" value="RECOMBINASES_3"/>
    <property type="match status" value="1"/>
</dbReference>
<gene>
    <name evidence="7" type="ORF">NBRC3257_3337</name>
</gene>
<evidence type="ECO:0000256" key="4">
    <source>
        <dbReference type="ARBA" id="ARBA00023172"/>
    </source>
</evidence>
<dbReference type="Gene3D" id="3.40.50.1390">
    <property type="entry name" value="Resolvase, N-terminal catalytic domain"/>
    <property type="match status" value="1"/>
</dbReference>
<dbReference type="RefSeq" id="WP_007284596.1">
    <property type="nucleotide sequence ID" value="NZ_BASM01000088.1"/>
</dbReference>
<sequence length="240" mass="26457">MSAPFLFWSCFADLQRWVSQSVVFGTGQEKRVLLFRNPVPERREVRSMTRYGYARVSTGDQVCDGQVSALQKEGVTEIVFDTVSGSVPAASRPGLAGLLSRLNEGDSLVVACLDRLGRNTLDVMGLVNNLTGRHIRVRILNIGIETGTPNGQLFLTILAGFAQFERELIRERTRAGLAAIRLAGKQLGRPHVLTTRQRKHVKELSAAGRSLGEIAGIFRVSRTTVWRTVHCGLHCSDTRS</sequence>
<dbReference type="CDD" id="cd00569">
    <property type="entry name" value="HTH_Hin_like"/>
    <property type="match status" value="1"/>
</dbReference>
<feature type="active site" description="O-(5'-phospho-DNA)-serine intermediate" evidence="5">
    <location>
        <position position="57"/>
    </location>
</feature>
<reference evidence="7 8" key="1">
    <citation type="submission" date="2013-08" db="EMBL/GenBank/DDBJ databases">
        <title>Gluconobacter thailandicus NBRC 3257 whole genome sequence.</title>
        <authorList>
            <person name="Matsutani M."/>
            <person name="Yakushi T."/>
            <person name="Matsushita K."/>
        </authorList>
    </citation>
    <scope>NUCLEOTIDE SEQUENCE [LARGE SCALE GENOMIC DNA]</scope>
    <source>
        <strain evidence="7 8">NBRC 3257</strain>
    </source>
</reference>
<keyword evidence="3" id="KW-0238">DNA-binding</keyword>
<dbReference type="EMBL" id="BASM01000088">
    <property type="protein sequence ID" value="GAD28338.1"/>
    <property type="molecule type" value="Genomic_DNA"/>
</dbReference>